<evidence type="ECO:0000256" key="8">
    <source>
        <dbReference type="ARBA" id="ARBA00023214"/>
    </source>
</evidence>
<dbReference type="Gene3D" id="3.10.580.10">
    <property type="entry name" value="CBS-domain"/>
    <property type="match status" value="1"/>
</dbReference>
<keyword evidence="6 11" id="KW-0472">Membrane</keyword>
<dbReference type="InterPro" id="IPR046342">
    <property type="entry name" value="CBS_dom_sf"/>
</dbReference>
<dbReference type="InterPro" id="IPR001807">
    <property type="entry name" value="ClC"/>
</dbReference>
<keyword evidence="2" id="KW-0813">Transport</keyword>
<dbReference type="InterPro" id="IPR050368">
    <property type="entry name" value="ClC-type_chloride_channel"/>
</dbReference>
<keyword evidence="5" id="KW-0406">Ion transport</keyword>
<feature type="transmembrane region" description="Helical" evidence="11">
    <location>
        <begin position="112"/>
        <end position="132"/>
    </location>
</feature>
<dbReference type="Gene3D" id="1.10.3080.10">
    <property type="entry name" value="Clc chloride channel"/>
    <property type="match status" value="1"/>
</dbReference>
<dbReference type="RefSeq" id="WP_076466418.1">
    <property type="nucleotide sequence ID" value="NZ_FTMN01000015.1"/>
</dbReference>
<protein>
    <submittedName>
        <fullName evidence="13">Chloride channel protein, CIC family</fullName>
    </submittedName>
</protein>
<dbReference type="CDD" id="cd00400">
    <property type="entry name" value="Voltage_gated_ClC"/>
    <property type="match status" value="1"/>
</dbReference>
<dbReference type="PANTHER" id="PTHR43427">
    <property type="entry name" value="CHLORIDE CHANNEL PROTEIN CLC-E"/>
    <property type="match status" value="1"/>
</dbReference>
<dbReference type="Pfam" id="PF00654">
    <property type="entry name" value="Voltage_CLC"/>
    <property type="match status" value="1"/>
</dbReference>
<sequence length="575" mass="61599">MPHQLLSLEHFRHRLAHADALPQLVVLGILSGLAAGGLISLFRSADTLLQAWLLSGGAERFEELPDVYRLLLPVAGSLLLIGLFSCIPPQARAVGIVHLLERLSNHQGRLPAFNLLIQWLAAVIALASGHSVGREGPAVHLGAGAGSWLGQKLNLPNNSLRLLVGCGAAAGISATFNTPLAGVIFAMEIILLEYTMVGFLPVMVAALVGDVVSRALIGEAIVFTAPDLAIGELTQLPLVALLGLLCGLLAAGFHLLQMQTFRLLHWHFSIRFLLAGLLTGLVALYWPEVMGGGYDTIESLFHEPAPILFLCGLLVAKCLLTPVVIGLGIPAGLIGPTLFIGAVAGALLGAVDSLLTGTTHTGMYAMIGMGAMMAALLNAPLAALLAMLELTQNAGIVLPGMLALLIASLTTRYGFKLPSIFHASLLRQGLDVRQAPLAQILSRAAVGSLMRRDICQASSEIHLSTARTLLEAAPYRILVESDKRHFLLPPADLRHYIDSLPEQAPDDLNINLLSIPAHRIDTSYLLYRATLKEALDLLREKELESLVVVSNQEEPMGMISRQQIEEYYHQKQSLS</sequence>
<name>A0A1N6XQC2_9GAMM</name>
<keyword evidence="8" id="KW-0868">Chloride</keyword>
<feature type="transmembrane region" description="Helical" evidence="11">
    <location>
        <begin position="197"/>
        <end position="217"/>
    </location>
</feature>
<gene>
    <name evidence="13" type="ORF">SAMN05421647_11544</name>
</gene>
<keyword evidence="3 11" id="KW-0812">Transmembrane</keyword>
<keyword evidence="10" id="KW-0129">CBS domain</keyword>
<feature type="transmembrane region" description="Helical" evidence="11">
    <location>
        <begin position="333"/>
        <end position="351"/>
    </location>
</feature>
<evidence type="ECO:0000256" key="9">
    <source>
        <dbReference type="ARBA" id="ARBA00023303"/>
    </source>
</evidence>
<feature type="transmembrane region" description="Helical" evidence="11">
    <location>
        <begin position="307"/>
        <end position="326"/>
    </location>
</feature>
<evidence type="ECO:0000256" key="11">
    <source>
        <dbReference type="SAM" id="Phobius"/>
    </source>
</evidence>
<proteinExistence type="predicted"/>
<dbReference type="PROSITE" id="PS51371">
    <property type="entry name" value="CBS"/>
    <property type="match status" value="1"/>
</dbReference>
<evidence type="ECO:0000256" key="5">
    <source>
        <dbReference type="ARBA" id="ARBA00023065"/>
    </source>
</evidence>
<dbReference type="PRINTS" id="PR00762">
    <property type="entry name" value="CLCHANNEL"/>
</dbReference>
<comment type="subcellular location">
    <subcellularLocation>
        <location evidence="1">Membrane</location>
        <topology evidence="1">Multi-pass membrane protein</topology>
    </subcellularLocation>
</comment>
<feature type="transmembrane region" description="Helical" evidence="11">
    <location>
        <begin position="395"/>
        <end position="415"/>
    </location>
</feature>
<dbReference type="InterPro" id="IPR000644">
    <property type="entry name" value="CBS_dom"/>
</dbReference>
<evidence type="ECO:0000256" key="6">
    <source>
        <dbReference type="ARBA" id="ARBA00023136"/>
    </source>
</evidence>
<evidence type="ECO:0000256" key="2">
    <source>
        <dbReference type="ARBA" id="ARBA00022448"/>
    </source>
</evidence>
<evidence type="ECO:0000259" key="12">
    <source>
        <dbReference type="PROSITE" id="PS51371"/>
    </source>
</evidence>
<feature type="transmembrane region" description="Helical" evidence="11">
    <location>
        <begin position="268"/>
        <end position="287"/>
    </location>
</feature>
<feature type="transmembrane region" description="Helical" evidence="11">
    <location>
        <begin position="237"/>
        <end position="256"/>
    </location>
</feature>
<feature type="transmembrane region" description="Helical" evidence="11">
    <location>
        <begin position="21"/>
        <end position="42"/>
    </location>
</feature>
<dbReference type="AlphaFoldDB" id="A0A1N6XQC2"/>
<dbReference type="SUPFAM" id="SSF81340">
    <property type="entry name" value="Clc chloride channel"/>
    <property type="match status" value="1"/>
</dbReference>
<keyword evidence="9" id="KW-0407">Ion channel</keyword>
<dbReference type="eggNOG" id="COG0038">
    <property type="taxonomic scope" value="Bacteria"/>
</dbReference>
<evidence type="ECO:0000313" key="14">
    <source>
        <dbReference type="Proteomes" id="UP000186895"/>
    </source>
</evidence>
<evidence type="ECO:0000256" key="10">
    <source>
        <dbReference type="PROSITE-ProRule" id="PRU00703"/>
    </source>
</evidence>
<evidence type="ECO:0000313" key="13">
    <source>
        <dbReference type="EMBL" id="SIR04534.1"/>
    </source>
</evidence>
<dbReference type="PANTHER" id="PTHR43427:SF6">
    <property type="entry name" value="CHLORIDE CHANNEL PROTEIN CLC-E"/>
    <property type="match status" value="1"/>
</dbReference>
<dbReference type="Proteomes" id="UP000186895">
    <property type="component" value="Unassembled WGS sequence"/>
</dbReference>
<accession>A0A1N6XQC2</accession>
<keyword evidence="7" id="KW-0869">Chloride channel</keyword>
<dbReference type="InterPro" id="IPR014743">
    <property type="entry name" value="Cl-channel_core"/>
</dbReference>
<keyword evidence="14" id="KW-1185">Reference proteome</keyword>
<feature type="domain" description="CBS" evidence="12">
    <location>
        <begin position="517"/>
        <end position="574"/>
    </location>
</feature>
<evidence type="ECO:0000256" key="1">
    <source>
        <dbReference type="ARBA" id="ARBA00004141"/>
    </source>
</evidence>
<reference evidence="13 14" key="1">
    <citation type="submission" date="2017-01" db="EMBL/GenBank/DDBJ databases">
        <authorList>
            <person name="Mah S.A."/>
            <person name="Swanson W.J."/>
            <person name="Moy G.W."/>
            <person name="Vacquier V.D."/>
        </authorList>
    </citation>
    <scope>NUCLEOTIDE SEQUENCE [LARGE SCALE GENOMIC DNA]</scope>
    <source>
        <strain evidence="13 14">DSM 7027</strain>
    </source>
</reference>
<dbReference type="EMBL" id="FTMN01000015">
    <property type="protein sequence ID" value="SIR04534.1"/>
    <property type="molecule type" value="Genomic_DNA"/>
</dbReference>
<dbReference type="GO" id="GO:0005254">
    <property type="term" value="F:chloride channel activity"/>
    <property type="evidence" value="ECO:0007669"/>
    <property type="project" value="UniProtKB-KW"/>
</dbReference>
<evidence type="ECO:0000256" key="4">
    <source>
        <dbReference type="ARBA" id="ARBA00022989"/>
    </source>
</evidence>
<keyword evidence="4 11" id="KW-1133">Transmembrane helix</keyword>
<feature type="transmembrane region" description="Helical" evidence="11">
    <location>
        <begin position="363"/>
        <end position="388"/>
    </location>
</feature>
<feature type="transmembrane region" description="Helical" evidence="11">
    <location>
        <begin position="162"/>
        <end position="185"/>
    </location>
</feature>
<organism evidence="13 14">
    <name type="scientific">Marinobacterium stanieri</name>
    <dbReference type="NCBI Taxonomy" id="49186"/>
    <lineage>
        <taxon>Bacteria</taxon>
        <taxon>Pseudomonadati</taxon>
        <taxon>Pseudomonadota</taxon>
        <taxon>Gammaproteobacteria</taxon>
        <taxon>Oceanospirillales</taxon>
        <taxon>Oceanospirillaceae</taxon>
        <taxon>Marinobacterium</taxon>
    </lineage>
</organism>
<dbReference type="GO" id="GO:0034707">
    <property type="term" value="C:chloride channel complex"/>
    <property type="evidence" value="ECO:0007669"/>
    <property type="project" value="UniProtKB-KW"/>
</dbReference>
<dbReference type="Pfam" id="PF00571">
    <property type="entry name" value="CBS"/>
    <property type="match status" value="1"/>
</dbReference>
<dbReference type="SUPFAM" id="SSF54631">
    <property type="entry name" value="CBS-domain pair"/>
    <property type="match status" value="1"/>
</dbReference>
<evidence type="ECO:0000256" key="7">
    <source>
        <dbReference type="ARBA" id="ARBA00023173"/>
    </source>
</evidence>
<dbReference type="STRING" id="49186.SAMN05421647_11544"/>
<evidence type="ECO:0000256" key="3">
    <source>
        <dbReference type="ARBA" id="ARBA00022692"/>
    </source>
</evidence>